<proteinExistence type="predicted"/>
<dbReference type="Proteomes" id="UP000478052">
    <property type="component" value="Unassembled WGS sequence"/>
</dbReference>
<dbReference type="AlphaFoldDB" id="A0A6G0ZNA3"/>
<protein>
    <submittedName>
        <fullName evidence="1">Uncharacterized protein</fullName>
    </submittedName>
</protein>
<sequence>MFNTFGISCFETNLSYIFLLENSNVLKGSQIPAGCPSATRGSLGPFVAILKLEVIKMCPALSTIEVNTRKVTSTTVTIRKL</sequence>
<reference evidence="1 2" key="1">
    <citation type="submission" date="2019-08" db="EMBL/GenBank/DDBJ databases">
        <title>Whole genome of Aphis craccivora.</title>
        <authorList>
            <person name="Voronova N.V."/>
            <person name="Shulinski R.S."/>
            <person name="Bandarenka Y.V."/>
            <person name="Zhorov D.G."/>
            <person name="Warner D."/>
        </authorList>
    </citation>
    <scope>NUCLEOTIDE SEQUENCE [LARGE SCALE GENOMIC DNA]</scope>
    <source>
        <strain evidence="1">180601</strain>
        <tissue evidence="1">Whole Body</tissue>
    </source>
</reference>
<accession>A0A6G0ZNA3</accession>
<evidence type="ECO:0000313" key="2">
    <source>
        <dbReference type="Proteomes" id="UP000478052"/>
    </source>
</evidence>
<keyword evidence="2" id="KW-1185">Reference proteome</keyword>
<dbReference type="EMBL" id="VUJU01000149">
    <property type="protein sequence ID" value="KAF0772677.1"/>
    <property type="molecule type" value="Genomic_DNA"/>
</dbReference>
<name>A0A6G0ZNA3_APHCR</name>
<comment type="caution">
    <text evidence="1">The sequence shown here is derived from an EMBL/GenBank/DDBJ whole genome shotgun (WGS) entry which is preliminary data.</text>
</comment>
<organism evidence="1 2">
    <name type="scientific">Aphis craccivora</name>
    <name type="common">Cowpea aphid</name>
    <dbReference type="NCBI Taxonomy" id="307492"/>
    <lineage>
        <taxon>Eukaryota</taxon>
        <taxon>Metazoa</taxon>
        <taxon>Ecdysozoa</taxon>
        <taxon>Arthropoda</taxon>
        <taxon>Hexapoda</taxon>
        <taxon>Insecta</taxon>
        <taxon>Pterygota</taxon>
        <taxon>Neoptera</taxon>
        <taxon>Paraneoptera</taxon>
        <taxon>Hemiptera</taxon>
        <taxon>Sternorrhyncha</taxon>
        <taxon>Aphidomorpha</taxon>
        <taxon>Aphidoidea</taxon>
        <taxon>Aphididae</taxon>
        <taxon>Aphidini</taxon>
        <taxon>Aphis</taxon>
        <taxon>Aphis</taxon>
    </lineage>
</organism>
<evidence type="ECO:0000313" key="1">
    <source>
        <dbReference type="EMBL" id="KAF0772677.1"/>
    </source>
</evidence>
<gene>
    <name evidence="1" type="ORF">FWK35_00005263</name>
</gene>